<evidence type="ECO:0000256" key="2">
    <source>
        <dbReference type="ARBA" id="ARBA00008526"/>
    </source>
</evidence>
<evidence type="ECO:0000256" key="5">
    <source>
        <dbReference type="ARBA" id="ARBA00022840"/>
    </source>
</evidence>
<dbReference type="PANTHER" id="PTHR19229:SF154">
    <property type="entry name" value="ABC TRANSPORTER A FAMILY MEMBER 3-RELATED"/>
    <property type="match status" value="1"/>
</dbReference>
<dbReference type="InterPro" id="IPR013525">
    <property type="entry name" value="ABC2_TM"/>
</dbReference>
<dbReference type="Pfam" id="PF12698">
    <property type="entry name" value="ABC2_membrane_3"/>
    <property type="match status" value="1"/>
</dbReference>
<evidence type="ECO:0000256" key="8">
    <source>
        <dbReference type="SAM" id="Phobius"/>
    </source>
</evidence>
<dbReference type="InterPro" id="IPR003439">
    <property type="entry name" value="ABC_transporter-like_ATP-bd"/>
</dbReference>
<evidence type="ECO:0000256" key="7">
    <source>
        <dbReference type="ARBA" id="ARBA00023136"/>
    </source>
</evidence>
<protein>
    <recommendedName>
        <fullName evidence="9">ABC transporter domain-containing protein</fullName>
    </recommendedName>
</protein>
<dbReference type="Gene3D" id="3.40.50.300">
    <property type="entry name" value="P-loop containing nucleotide triphosphate hydrolases"/>
    <property type="match status" value="1"/>
</dbReference>
<comment type="subcellular location">
    <subcellularLocation>
        <location evidence="1">Membrane</location>
        <topology evidence="1">Multi-pass membrane protein</topology>
    </subcellularLocation>
</comment>
<feature type="domain" description="ABC transporter" evidence="9">
    <location>
        <begin position="592"/>
        <end position="829"/>
    </location>
</feature>
<feature type="transmembrane region" description="Helical" evidence="8">
    <location>
        <begin position="26"/>
        <end position="50"/>
    </location>
</feature>
<evidence type="ECO:0000313" key="10">
    <source>
        <dbReference type="EMBL" id="WKA11517.1"/>
    </source>
</evidence>
<keyword evidence="4" id="KW-0547">Nucleotide-binding</keyword>
<reference evidence="10 11" key="1">
    <citation type="journal article" date="2023" name="Hortic Res">
        <title>The complete reference genome for grapevine (Vitis vinifera L.) genetics and breeding.</title>
        <authorList>
            <person name="Shi X."/>
            <person name="Cao S."/>
            <person name="Wang X."/>
            <person name="Huang S."/>
            <person name="Wang Y."/>
            <person name="Liu Z."/>
            <person name="Liu W."/>
            <person name="Leng X."/>
            <person name="Peng Y."/>
            <person name="Wang N."/>
            <person name="Wang Y."/>
            <person name="Ma Z."/>
            <person name="Xu X."/>
            <person name="Zhang F."/>
            <person name="Xue H."/>
            <person name="Zhong H."/>
            <person name="Wang Y."/>
            <person name="Zhang K."/>
            <person name="Velt A."/>
            <person name="Avia K."/>
            <person name="Holtgrawe D."/>
            <person name="Grimplet J."/>
            <person name="Matus J.T."/>
            <person name="Ware D."/>
            <person name="Wu X."/>
            <person name="Wang H."/>
            <person name="Liu C."/>
            <person name="Fang Y."/>
            <person name="Rustenholz C."/>
            <person name="Cheng Z."/>
            <person name="Xiao H."/>
            <person name="Zhou Y."/>
        </authorList>
    </citation>
    <scope>NUCLEOTIDE SEQUENCE [LARGE SCALE GENOMIC DNA]</scope>
    <source>
        <strain evidence="11">cv. Pinot noir / PN40024</strain>
        <tissue evidence="10">Leaf</tissue>
    </source>
</reference>
<keyword evidence="11" id="KW-1185">Reference proteome</keyword>
<dbReference type="EMBL" id="CP126665">
    <property type="protein sequence ID" value="WKA11517.1"/>
    <property type="molecule type" value="Genomic_DNA"/>
</dbReference>
<dbReference type="PROSITE" id="PS50893">
    <property type="entry name" value="ABC_TRANSPORTER_2"/>
    <property type="match status" value="1"/>
</dbReference>
<evidence type="ECO:0000313" key="11">
    <source>
        <dbReference type="Proteomes" id="UP001227230"/>
    </source>
</evidence>
<feature type="transmembrane region" description="Helical" evidence="8">
    <location>
        <begin position="341"/>
        <end position="370"/>
    </location>
</feature>
<dbReference type="InterPro" id="IPR003593">
    <property type="entry name" value="AAA+_ATPase"/>
</dbReference>
<dbReference type="InterPro" id="IPR027417">
    <property type="entry name" value="P-loop_NTPase"/>
</dbReference>
<evidence type="ECO:0000256" key="4">
    <source>
        <dbReference type="ARBA" id="ARBA00022741"/>
    </source>
</evidence>
<keyword evidence="3 8" id="KW-0812">Transmembrane</keyword>
<feature type="transmembrane region" description="Helical" evidence="8">
    <location>
        <begin position="382"/>
        <end position="403"/>
    </location>
</feature>
<evidence type="ECO:0000256" key="1">
    <source>
        <dbReference type="ARBA" id="ARBA00004141"/>
    </source>
</evidence>
<dbReference type="InterPro" id="IPR026082">
    <property type="entry name" value="ABCA"/>
</dbReference>
<organism evidence="10 11">
    <name type="scientific">Vitis vinifera</name>
    <name type="common">Grape</name>
    <dbReference type="NCBI Taxonomy" id="29760"/>
    <lineage>
        <taxon>Eukaryota</taxon>
        <taxon>Viridiplantae</taxon>
        <taxon>Streptophyta</taxon>
        <taxon>Embryophyta</taxon>
        <taxon>Tracheophyta</taxon>
        <taxon>Spermatophyta</taxon>
        <taxon>Magnoliopsida</taxon>
        <taxon>eudicotyledons</taxon>
        <taxon>Gunneridae</taxon>
        <taxon>Pentapetalae</taxon>
        <taxon>rosids</taxon>
        <taxon>Vitales</taxon>
        <taxon>Vitaceae</taxon>
        <taxon>Viteae</taxon>
        <taxon>Vitis</taxon>
    </lineage>
</organism>
<accession>A0ABY9DW02</accession>
<gene>
    <name evidence="10" type="ORF">VitviT2T_029009</name>
</gene>
<dbReference type="CDD" id="cd03263">
    <property type="entry name" value="ABC_subfamily_A"/>
    <property type="match status" value="1"/>
</dbReference>
<comment type="similarity">
    <text evidence="2">Belongs to the ABC transporter superfamily. ABCA family. CPR flippase (TC 3.A.1.211) subfamily.</text>
</comment>
<dbReference type="SUPFAM" id="SSF52540">
    <property type="entry name" value="P-loop containing nucleoside triphosphate hydrolases"/>
    <property type="match status" value="1"/>
</dbReference>
<keyword evidence="5" id="KW-0067">ATP-binding</keyword>
<name>A0ABY9DW02_VITVI</name>
<keyword evidence="6 8" id="KW-1133">Transmembrane helix</keyword>
<evidence type="ECO:0000256" key="6">
    <source>
        <dbReference type="ARBA" id="ARBA00022989"/>
    </source>
</evidence>
<dbReference type="PANTHER" id="PTHR19229">
    <property type="entry name" value="ATP-BINDING CASSETTE TRANSPORTER SUBFAMILY A ABCA"/>
    <property type="match status" value="1"/>
</dbReference>
<evidence type="ECO:0000256" key="3">
    <source>
        <dbReference type="ARBA" id="ARBA00022692"/>
    </source>
</evidence>
<dbReference type="SMART" id="SM00382">
    <property type="entry name" value="AAA"/>
    <property type="match status" value="1"/>
</dbReference>
<dbReference type="Pfam" id="PF00005">
    <property type="entry name" value="ABC_tran"/>
    <property type="match status" value="1"/>
</dbReference>
<evidence type="ECO:0000259" key="9">
    <source>
        <dbReference type="PROSITE" id="PS50893"/>
    </source>
</evidence>
<proteinExistence type="inferred from homology"/>
<feature type="transmembrane region" description="Helical" evidence="8">
    <location>
        <begin position="296"/>
        <end position="321"/>
    </location>
</feature>
<sequence>MDLAADFFNQSNALLRKNLILQKRNFLPLFSLIFFPIVLLFLFFLIPTAVNKELDKSSSRPIPHPQEWPALLHIPASRYRAVKTTSSPFMDLPQESCRSTGLCPVTLLLTGKDKSFGLGLTDKMFPKVSTLNSSEVEHSLANMVLGSETAPPYFYFLHPTSFPDLPIYHLQRNQCAPNSTFFIPLRKVQREIRCVRALCLWRNSSSEVNDELFKGYREGNLEKKINEFAAAFDFSNSNKTNFNVTIWYNSTHELARLVNLASNAYLLSLKDGGTKVLLDFMKGMPQPSSNPPRLDVASAFGVLSFTWVVMQFFPMVLTSLVQEKESNLRIMMKIHGLDDRLYWVISYTYFVLEFVIYMLCLVAFASVLGLQFFTMNDFKIQFLFYFIGINLQISMAFLMAPILSNVKMITVITFALLFGSRLSGKSVFEFFLEDTTLSRHWIIVMELYPAFSLYRGIYELAQYSLMGSATGTQGMQWRDLSDPENGMRDVCIIMMVEWLVVLFIAYDIDQQRISSRNGVTARVLLFLQNIWKRSRNGVKRRILCLMLGIWKKSNLKSQKFSAVSPQVENIDVFEEREKVERWLHKPTSIYSIICHNLEKVYPERDGNPKKIGVRGLSLAISKGECFGIVGDSDAGKTSFISMMTGITKPTSGKAFIEGLDIESQIKEIYTRIGYCPQIDLLWETLTGREHLQFYGRVKNLVGPALTQAVENSLRRVNLVRGGVGDKEVSEYSRSEKRRLSVAISLIGNPQVVFMEEPTVGLDPVLRTSLWNAIKHAKQDRTIILTTQSMEEAEALCDRIGVLADGCLQCIASPRELKARFERFEESSTFKDTTPPCQKDELRRLFGLPTSSGSVEK</sequence>
<dbReference type="Proteomes" id="UP001227230">
    <property type="component" value="Chromosome 18"/>
</dbReference>
<keyword evidence="7 8" id="KW-0472">Membrane</keyword>